<evidence type="ECO:0000313" key="2">
    <source>
        <dbReference type="Proteomes" id="UP001162156"/>
    </source>
</evidence>
<dbReference type="PANTHER" id="PTHR45749">
    <property type="match status" value="1"/>
</dbReference>
<dbReference type="EMBL" id="JANEYF010005871">
    <property type="protein sequence ID" value="KAJ8926499.1"/>
    <property type="molecule type" value="Genomic_DNA"/>
</dbReference>
<keyword evidence="2" id="KW-1185">Reference proteome</keyword>
<proteinExistence type="predicted"/>
<dbReference type="Proteomes" id="UP001162156">
    <property type="component" value="Unassembled WGS sequence"/>
</dbReference>
<evidence type="ECO:0000313" key="1">
    <source>
        <dbReference type="EMBL" id="KAJ8926499.1"/>
    </source>
</evidence>
<gene>
    <name evidence="1" type="ORF">NQ314_021101</name>
</gene>
<comment type="caution">
    <text evidence="1">The sequence shown here is derived from an EMBL/GenBank/DDBJ whole genome shotgun (WGS) entry which is preliminary data.</text>
</comment>
<dbReference type="PANTHER" id="PTHR45749:SF23">
    <property type="entry name" value="ZINC FINGER MYM-TYPE PROTEIN 1-LIKE"/>
    <property type="match status" value="1"/>
</dbReference>
<organism evidence="1 2">
    <name type="scientific">Rhamnusium bicolor</name>
    <dbReference type="NCBI Taxonomy" id="1586634"/>
    <lineage>
        <taxon>Eukaryota</taxon>
        <taxon>Metazoa</taxon>
        <taxon>Ecdysozoa</taxon>
        <taxon>Arthropoda</taxon>
        <taxon>Hexapoda</taxon>
        <taxon>Insecta</taxon>
        <taxon>Pterygota</taxon>
        <taxon>Neoptera</taxon>
        <taxon>Endopterygota</taxon>
        <taxon>Coleoptera</taxon>
        <taxon>Polyphaga</taxon>
        <taxon>Cucujiformia</taxon>
        <taxon>Chrysomeloidea</taxon>
        <taxon>Cerambycidae</taxon>
        <taxon>Lepturinae</taxon>
        <taxon>Rhagiini</taxon>
        <taxon>Rhamnusium</taxon>
    </lineage>
</organism>
<reference evidence="1" key="1">
    <citation type="journal article" date="2023" name="Insect Mol. Biol.">
        <title>Genome sequencing provides insights into the evolution of gene families encoding plant cell wall-degrading enzymes in longhorned beetles.</title>
        <authorList>
            <person name="Shin N.R."/>
            <person name="Okamura Y."/>
            <person name="Kirsch R."/>
            <person name="Pauchet Y."/>
        </authorList>
    </citation>
    <scope>NUCLEOTIDE SEQUENCE</scope>
    <source>
        <strain evidence="1">RBIC_L_NR</strain>
    </source>
</reference>
<accession>A0AAV8WIG3</accession>
<protein>
    <recommendedName>
        <fullName evidence="3">DUF4371 domain-containing protein</fullName>
    </recommendedName>
</protein>
<dbReference type="InterPro" id="IPR012337">
    <property type="entry name" value="RNaseH-like_sf"/>
</dbReference>
<dbReference type="AlphaFoldDB" id="A0AAV8WIG3"/>
<evidence type="ECO:0008006" key="3">
    <source>
        <dbReference type="Google" id="ProtNLM"/>
    </source>
</evidence>
<name>A0AAV8WIG3_9CUCU</name>
<dbReference type="SUPFAM" id="SSF53098">
    <property type="entry name" value="Ribonuclease H-like"/>
    <property type="match status" value="1"/>
</dbReference>
<sequence length="150" mass="17233">MFSHSRMNRVPVERFLKFIPIKEHKSENIAETILNFLENYDIPVKDCRGQIYDNAPNMSGKYTGRQAKIKEKCEFLTFVPCAGHSLNLVGVHAAGCISEAINYFQMANGSETVQLFSSSTHQWNILTEHLGSKKFLKIFYKPDDLRELMQ</sequence>